<gene>
    <name evidence="1" type="ORF">KSZ_32120</name>
</gene>
<proteinExistence type="predicted"/>
<protein>
    <submittedName>
        <fullName evidence="1">Uncharacterized protein</fullName>
    </submittedName>
</protein>
<accession>A0ABQ3VHQ3</accession>
<comment type="caution">
    <text evidence="1">The sequence shown here is derived from an EMBL/GenBank/DDBJ whole genome shotgun (WGS) entry which is preliminary data.</text>
</comment>
<reference evidence="1 2" key="1">
    <citation type="journal article" date="2021" name="Int. J. Syst. Evol. Microbiol.">
        <title>Reticulibacter mediterranei gen. nov., sp. nov., within the new family Reticulibacteraceae fam. nov., and Ktedonospora formicarum gen. nov., sp. nov., Ktedonobacter robiniae sp. nov., Dictyobacter formicarum sp. nov. and Dictyobacter arantiisoli sp. nov., belonging to the class Ktedonobacteria.</title>
        <authorList>
            <person name="Yabe S."/>
            <person name="Zheng Y."/>
            <person name="Wang C.M."/>
            <person name="Sakai Y."/>
            <person name="Abe K."/>
            <person name="Yokota A."/>
            <person name="Donadio S."/>
            <person name="Cavaletti L."/>
            <person name="Monciardini P."/>
        </authorList>
    </citation>
    <scope>NUCLEOTIDE SEQUENCE [LARGE SCALE GENOMIC DNA]</scope>
    <source>
        <strain evidence="1 2">SOSP1-9</strain>
    </source>
</reference>
<evidence type="ECO:0000313" key="1">
    <source>
        <dbReference type="EMBL" id="GHO85206.1"/>
    </source>
</evidence>
<dbReference type="RefSeq" id="WP_201362869.1">
    <property type="nucleotide sequence ID" value="NZ_BNJJ01000008.1"/>
</dbReference>
<organism evidence="1 2">
    <name type="scientific">Dictyobacter formicarum</name>
    <dbReference type="NCBI Taxonomy" id="2778368"/>
    <lineage>
        <taxon>Bacteria</taxon>
        <taxon>Bacillati</taxon>
        <taxon>Chloroflexota</taxon>
        <taxon>Ktedonobacteria</taxon>
        <taxon>Ktedonobacterales</taxon>
        <taxon>Dictyobacteraceae</taxon>
        <taxon>Dictyobacter</taxon>
    </lineage>
</organism>
<keyword evidence="2" id="KW-1185">Reference proteome</keyword>
<evidence type="ECO:0000313" key="2">
    <source>
        <dbReference type="Proteomes" id="UP000635565"/>
    </source>
</evidence>
<dbReference type="Proteomes" id="UP000635565">
    <property type="component" value="Unassembled WGS sequence"/>
</dbReference>
<name>A0ABQ3VHQ3_9CHLR</name>
<dbReference type="EMBL" id="BNJJ01000008">
    <property type="protein sequence ID" value="GHO85206.1"/>
    <property type="molecule type" value="Genomic_DNA"/>
</dbReference>
<sequence>MLRPFYAEAKEDSEFYTALRRLYFANVAAYLCQYHDETPLTDEELKSIDSFVALKGQAKPFTTSLVNLQAFLTAWESLKYNLVTNAGERYEAVSAYVYIETLAERFTRAVIEGLLEQQQ</sequence>